<evidence type="ECO:0000256" key="1">
    <source>
        <dbReference type="ARBA" id="ARBA00010164"/>
    </source>
</evidence>
<dbReference type="Gene3D" id="1.10.1070.20">
    <property type="match status" value="1"/>
</dbReference>
<dbReference type="Pfam" id="PF07804">
    <property type="entry name" value="HipA_C"/>
    <property type="match status" value="1"/>
</dbReference>
<gene>
    <name evidence="6" type="ORF">MU846_12115</name>
</gene>
<evidence type="ECO:0000313" key="6">
    <source>
        <dbReference type="EMBL" id="MCK0538454.1"/>
    </source>
</evidence>
<dbReference type="EMBL" id="JALKII010000009">
    <property type="protein sequence ID" value="MCK0538454.1"/>
    <property type="molecule type" value="Genomic_DNA"/>
</dbReference>
<evidence type="ECO:0000256" key="2">
    <source>
        <dbReference type="ARBA" id="ARBA00022679"/>
    </source>
</evidence>
<reference evidence="6" key="1">
    <citation type="submission" date="2022-04" db="EMBL/GenBank/DDBJ databases">
        <title>Alcanivorax sp. CY1518 draft genome sequence.</title>
        <authorList>
            <person name="Zhao G."/>
            <person name="An M."/>
        </authorList>
    </citation>
    <scope>NUCLEOTIDE SEQUENCE</scope>
    <source>
        <strain evidence="6">CY1518</strain>
    </source>
</reference>
<keyword evidence="2" id="KW-0808">Transferase</keyword>
<dbReference type="PANTHER" id="PTHR37419">
    <property type="entry name" value="SERINE/THREONINE-PROTEIN KINASE TOXIN HIPA"/>
    <property type="match status" value="1"/>
</dbReference>
<proteinExistence type="inferred from homology"/>
<evidence type="ECO:0000256" key="3">
    <source>
        <dbReference type="ARBA" id="ARBA00022777"/>
    </source>
</evidence>
<name>A0ABT0E9X1_9GAMM</name>
<dbReference type="PANTHER" id="PTHR37419:SF8">
    <property type="entry name" value="TOXIN YJJJ"/>
    <property type="match status" value="1"/>
</dbReference>
<accession>A0ABT0E9X1</accession>
<feature type="domain" description="HipA N-terminal subdomain 1" evidence="5">
    <location>
        <begin position="7"/>
        <end position="117"/>
    </location>
</feature>
<feature type="domain" description="HipA-like C-terminal" evidence="4">
    <location>
        <begin position="171"/>
        <end position="407"/>
    </location>
</feature>
<sequence length="443" mass="48729">MSVTEARVTLWGADVGAVAWDNEASLADFQYAPAFIERGVEIAPIKMPLRQAAYRFAALNRETFHGLPGLLADSLPDRFGHALFDAWLARQGRSAASANPVERLCYVGRRGMGALEFEPVAGPAAAENIPLEVAKLVEISNQVLQARNTSAAHLREGLTADEMRAIIQVGTSAGGARAKAVIAWNPETGEVRSGQSQLDAGFEHWILKLDGISNNRDKETDADPQGYGIREYIYYEMALAAGITMTSSRLLTENGRSHFMTRRFDRPDEGGKLLMQSLCALGHYDYNAPGQTSYEELFHLMKRLGLGRSAMQEQFRRLVFNVLGCNRDDHTKNTAFLMDKRGQWHLSPAFDLTFAWNPQGRYTHAHQMSLNGKRDGIGKSDLMAVARVADISPRSAMLIMEQVDAALAQCATLCLKHGLPDALSGFTVQEVTAMRSAVLSKKQ</sequence>
<dbReference type="InterPro" id="IPR017508">
    <property type="entry name" value="HipA_N1"/>
</dbReference>
<keyword evidence="7" id="KW-1185">Reference proteome</keyword>
<evidence type="ECO:0000259" key="5">
    <source>
        <dbReference type="Pfam" id="PF13657"/>
    </source>
</evidence>
<dbReference type="InterPro" id="IPR012893">
    <property type="entry name" value="HipA-like_C"/>
</dbReference>
<dbReference type="InterPro" id="IPR052028">
    <property type="entry name" value="HipA_Ser/Thr_kinase"/>
</dbReference>
<comment type="similarity">
    <text evidence="1">Belongs to the HipA Ser/Thr kinase family.</text>
</comment>
<dbReference type="RefSeq" id="WP_246953096.1">
    <property type="nucleotide sequence ID" value="NZ_JALKII010000009.1"/>
</dbReference>
<dbReference type="Proteomes" id="UP001165524">
    <property type="component" value="Unassembled WGS sequence"/>
</dbReference>
<dbReference type="Pfam" id="PF13657">
    <property type="entry name" value="Couple_hipA"/>
    <property type="match status" value="1"/>
</dbReference>
<evidence type="ECO:0000259" key="4">
    <source>
        <dbReference type="Pfam" id="PF07804"/>
    </source>
</evidence>
<keyword evidence="3" id="KW-0418">Kinase</keyword>
<protein>
    <submittedName>
        <fullName evidence="6">Type II toxin-antitoxin system HipA family toxin</fullName>
    </submittedName>
</protein>
<organism evidence="6 7">
    <name type="scientific">Alcanivorax quisquiliarum</name>
    <dbReference type="NCBI Taxonomy" id="2933565"/>
    <lineage>
        <taxon>Bacteria</taxon>
        <taxon>Pseudomonadati</taxon>
        <taxon>Pseudomonadota</taxon>
        <taxon>Gammaproteobacteria</taxon>
        <taxon>Oceanospirillales</taxon>
        <taxon>Alcanivoracaceae</taxon>
        <taxon>Alcanivorax</taxon>
    </lineage>
</organism>
<comment type="caution">
    <text evidence="6">The sequence shown here is derived from an EMBL/GenBank/DDBJ whole genome shotgun (WGS) entry which is preliminary data.</text>
</comment>
<evidence type="ECO:0000313" key="7">
    <source>
        <dbReference type="Proteomes" id="UP001165524"/>
    </source>
</evidence>